<dbReference type="InterPro" id="IPR036890">
    <property type="entry name" value="HATPase_C_sf"/>
</dbReference>
<evidence type="ECO:0000313" key="2">
    <source>
        <dbReference type="Proteomes" id="UP001597073"/>
    </source>
</evidence>
<gene>
    <name evidence="1" type="ORF">ACFQZI_00695</name>
</gene>
<dbReference type="EMBL" id="JBHTIA010000002">
    <property type="protein sequence ID" value="MFD0763349.1"/>
    <property type="molecule type" value="Genomic_DNA"/>
</dbReference>
<sequence length="296" mass="34474">MSKINIQGTVDNIRSKSNVYTPLIEAIVNAIDSIIEAKQIKGEVIIKVIRENSLQFDDTLSEIKSIEIHDNGVGFRQRNRDSFDTLYSLSKKSSGGKGFGRFMYLKYFADVKVHSVYKEEDGKHNERSFTFGRESEIIVNEVIKQVENLENKTIVYLNNLVKERNYDKELETISRKLLERLLIFFINDKFTCPEITLQEFDGSKKIVLNNYLSSDNEIKLVDTTKFSIKSQRVSVEESFTLKVFKIYFSKTDSKVILTAHNREVVESMLHNYVPEFIDEFYDEIIKGEKKQKRTTR</sequence>
<dbReference type="Proteomes" id="UP001597073">
    <property type="component" value="Unassembled WGS sequence"/>
</dbReference>
<name>A0ABW2ZCJ2_9SPHI</name>
<evidence type="ECO:0000313" key="1">
    <source>
        <dbReference type="EMBL" id="MFD0763349.1"/>
    </source>
</evidence>
<dbReference type="SUPFAM" id="SSF55874">
    <property type="entry name" value="ATPase domain of HSP90 chaperone/DNA topoisomerase II/histidine kinase"/>
    <property type="match status" value="1"/>
</dbReference>
<dbReference type="GO" id="GO:0005524">
    <property type="term" value="F:ATP binding"/>
    <property type="evidence" value="ECO:0007669"/>
    <property type="project" value="UniProtKB-KW"/>
</dbReference>
<proteinExistence type="predicted"/>
<protein>
    <submittedName>
        <fullName evidence="1">ATP-binding protein</fullName>
    </submittedName>
</protein>
<keyword evidence="2" id="KW-1185">Reference proteome</keyword>
<accession>A0ABW2ZCJ2</accession>
<dbReference type="Gene3D" id="3.30.565.10">
    <property type="entry name" value="Histidine kinase-like ATPase, C-terminal domain"/>
    <property type="match status" value="1"/>
</dbReference>
<keyword evidence="1" id="KW-0067">ATP-binding</keyword>
<comment type="caution">
    <text evidence="1">The sequence shown here is derived from an EMBL/GenBank/DDBJ whole genome shotgun (WGS) entry which is preliminary data.</text>
</comment>
<dbReference type="RefSeq" id="WP_377137340.1">
    <property type="nucleotide sequence ID" value="NZ_JBHTIA010000002.1"/>
</dbReference>
<keyword evidence="1" id="KW-0547">Nucleotide-binding</keyword>
<organism evidence="1 2">
    <name type="scientific">Mucilaginibacter lutimaris</name>
    <dbReference type="NCBI Taxonomy" id="931629"/>
    <lineage>
        <taxon>Bacteria</taxon>
        <taxon>Pseudomonadati</taxon>
        <taxon>Bacteroidota</taxon>
        <taxon>Sphingobacteriia</taxon>
        <taxon>Sphingobacteriales</taxon>
        <taxon>Sphingobacteriaceae</taxon>
        <taxon>Mucilaginibacter</taxon>
    </lineage>
</organism>
<reference evidence="2" key="1">
    <citation type="journal article" date="2019" name="Int. J. Syst. Evol. Microbiol.">
        <title>The Global Catalogue of Microorganisms (GCM) 10K type strain sequencing project: providing services to taxonomists for standard genome sequencing and annotation.</title>
        <authorList>
            <consortium name="The Broad Institute Genomics Platform"/>
            <consortium name="The Broad Institute Genome Sequencing Center for Infectious Disease"/>
            <person name="Wu L."/>
            <person name="Ma J."/>
        </authorList>
    </citation>
    <scope>NUCLEOTIDE SEQUENCE [LARGE SCALE GENOMIC DNA]</scope>
    <source>
        <strain evidence="2">CCUG 60742</strain>
    </source>
</reference>